<reference evidence="19" key="5">
    <citation type="submission" date="2025-09" db="UniProtKB">
        <authorList>
            <consortium name="Ensembl"/>
        </authorList>
    </citation>
    <scope>IDENTIFICATION</scope>
</reference>
<dbReference type="OMA" id="TMVLTCY"/>
<reference evidence="20" key="3">
    <citation type="submission" date="2018-12" db="EMBL/GenBank/DDBJ databases">
        <title>G10K-VGP greater horseshoe bat female genome, primary haplotype.</title>
        <authorList>
            <person name="Teeling E."/>
            <person name="Myers G."/>
            <person name="Vernes S."/>
            <person name="Pippel M."/>
            <person name="Winkler S."/>
            <person name="Fedrigo O."/>
            <person name="Rhie A."/>
            <person name="Koren S."/>
            <person name="Phillippy A."/>
            <person name="Lewin H."/>
            <person name="Damas J."/>
            <person name="Howe K."/>
            <person name="Mountcastle J."/>
            <person name="Jarvis E.D."/>
        </authorList>
    </citation>
    <scope>NUCLEOTIDE SEQUENCE [LARGE SCALE GENOMIC DNA]</scope>
</reference>
<evidence type="ECO:0000256" key="17">
    <source>
        <dbReference type="ARBA" id="ARBA00064647"/>
    </source>
</evidence>
<comment type="similarity">
    <text evidence="2">Belongs to the ATPase F chain family.</text>
</comment>
<dbReference type="PANTHER" id="PTHR13080:SF16">
    <property type="entry name" value="ATP SYNTHASE SUBUNIT F, MITOCHONDRIAL"/>
    <property type="match status" value="1"/>
</dbReference>
<keyword evidence="4" id="KW-0138">CF(0)</keyword>
<dbReference type="PANTHER" id="PTHR13080">
    <property type="entry name" value="ATP SYNTHASE F CHAIN, MITOCHONDRIAL-RELATED"/>
    <property type="match status" value="1"/>
</dbReference>
<dbReference type="GO" id="GO:0045259">
    <property type="term" value="C:proton-transporting ATP synthase complex"/>
    <property type="evidence" value="ECO:0007669"/>
    <property type="project" value="UniProtKB-KW"/>
</dbReference>
<evidence type="ECO:0000256" key="10">
    <source>
        <dbReference type="ARBA" id="ARBA00022990"/>
    </source>
</evidence>
<keyword evidence="10" id="KW-0007">Acetylation</keyword>
<keyword evidence="3" id="KW-0813">Transport</keyword>
<evidence type="ECO:0000256" key="4">
    <source>
        <dbReference type="ARBA" id="ARBA00022547"/>
    </source>
</evidence>
<dbReference type="GeneTree" id="ENSGT00510000046986"/>
<keyword evidence="20" id="KW-1185">Reference proteome</keyword>
<keyword evidence="11" id="KW-0406">Ion transport</keyword>
<evidence type="ECO:0000256" key="11">
    <source>
        <dbReference type="ARBA" id="ARBA00023065"/>
    </source>
</evidence>
<evidence type="ECO:0000313" key="20">
    <source>
        <dbReference type="Proteomes" id="UP000472240"/>
    </source>
</evidence>
<keyword evidence="9" id="KW-1133">Transmembrane helix</keyword>
<evidence type="ECO:0000256" key="7">
    <source>
        <dbReference type="ARBA" id="ARBA00022781"/>
    </source>
</evidence>
<keyword evidence="8" id="KW-0999">Mitochondrion inner membrane</keyword>
<keyword evidence="6" id="KW-0812">Transmembrane</keyword>
<reference evidence="19" key="4">
    <citation type="submission" date="2025-08" db="UniProtKB">
        <authorList>
            <consortium name="Ensembl"/>
        </authorList>
    </citation>
    <scope>IDENTIFICATION</scope>
</reference>
<dbReference type="GO" id="GO:0046933">
    <property type="term" value="F:proton-transporting ATP synthase activity, rotational mechanism"/>
    <property type="evidence" value="ECO:0007669"/>
    <property type="project" value="TreeGrafter"/>
</dbReference>
<proteinExistence type="inferred from homology"/>
<evidence type="ECO:0000256" key="15">
    <source>
        <dbReference type="ARBA" id="ARBA00032201"/>
    </source>
</evidence>
<dbReference type="Pfam" id="PF10206">
    <property type="entry name" value="WRW"/>
    <property type="match status" value="1"/>
</dbReference>
<reference evidence="19 20" key="2">
    <citation type="journal article" date="2018" name="Annu Rev Anim Biosci">
        <title>Bat Biology, Genomes, and the Bat1K Project: To Generate Chromosome-Level Genomes for All Living Bat Species.</title>
        <authorList>
            <person name="Teeling E.C."/>
            <person name="Vernes S.C."/>
            <person name="Davalos L.M."/>
            <person name="Ray D.A."/>
            <person name="Gilbert M.T.P."/>
            <person name="Myers E."/>
        </authorList>
    </citation>
    <scope>NUCLEOTIDE SEQUENCE</scope>
</reference>
<dbReference type="RefSeq" id="XP_032951654.1">
    <property type="nucleotide sequence ID" value="XM_033095763.1"/>
</dbReference>
<keyword evidence="12" id="KW-0496">Mitochondrion</keyword>
<dbReference type="GeneID" id="117016477"/>
<dbReference type="InterPro" id="IPR019344">
    <property type="entry name" value="F1F0-ATPsyn_F_prd"/>
</dbReference>
<evidence type="ECO:0000256" key="13">
    <source>
        <dbReference type="ARBA" id="ARBA00023136"/>
    </source>
</evidence>
<dbReference type="Proteomes" id="UP000472240">
    <property type="component" value="Chromosome 3"/>
</dbReference>
<comment type="function">
    <text evidence="16">Subunit f, of the mitochondrial membrane ATP synthase complex (F(1)F(0) ATP synthase or Complex V) that produces ATP from ADP in the presence of a proton gradient across the membrane which is generated by electron transport complexes of the respiratory chain. ATP synthase complex consist of a soluble F(1) head domain - the catalytic core - and a membrane F(1) domain - the membrane proton channel. These two domains are linked by a central stalk rotating inside the F(1) region and a stationary peripheral stalk. During catalysis, ATP synthesis in the catalytic domain of F(1) is coupled via a rotary mechanism of the central stalk subunits to proton translocation. In vivo, can only synthesize ATP although its ATP hydrolase activity can be activated artificially in vitro. Part of the complex F(0) domain.</text>
</comment>
<comment type="subunit">
    <text evidence="17">Component of the ATP synthase complex composed at least of ATP5F1A/subunit alpha, ATP5F1B/subunit beta, ATP5MC1/subunit c (homooctomer), MT-ATP6/subunit a, MT-ATP8/subunit 8, ATP5ME/subunit e, ATP5MF/subunit f, ATP5MG/subunit g, ATP5MK/subunit k, ATP5MJ/subunit j, ATP5F1C/subunit gamma, ATP5F1D/subunit delta, ATP5F1E/subunit epsilon, ATP5PF/subunit F6, ATP5PB/subunit b, ATP5PD/subunit d, ATP5PO/subunit OSCP. ATP synthase complex consists of a soluble F(1) head domain (subunits alpha(3) and beta(3)) - the catalytic core - and a membrane F(0) domain - the membrane proton channel (subunits c, a, 8, e, f, g, k and j). These two domains are linked by a central stalk (subunits gamma, delta, and epsilon) rotating inside the F1 region and a stationary peripheral stalk (subunits F6, b, d, and OSCP).</text>
</comment>
<evidence type="ECO:0000256" key="8">
    <source>
        <dbReference type="ARBA" id="ARBA00022792"/>
    </source>
</evidence>
<evidence type="ECO:0000256" key="18">
    <source>
        <dbReference type="ARBA" id="ARBA00070733"/>
    </source>
</evidence>
<evidence type="ECO:0000256" key="1">
    <source>
        <dbReference type="ARBA" id="ARBA00004434"/>
    </source>
</evidence>
<reference evidence="19 20" key="1">
    <citation type="journal article" date="2015" name="Annu Rev Anim Biosci">
        <title>The Genome 10K Project: a way forward.</title>
        <authorList>
            <person name="Koepfli K.P."/>
            <person name="Paten B."/>
            <person name="O'Brien S.J."/>
            <person name="Koepfli K.P."/>
            <person name="Paten B."/>
            <person name="Antunes A."/>
            <person name="Belov K."/>
            <person name="Bustamante C."/>
            <person name="Castoe T.A."/>
            <person name="Clawson H."/>
            <person name="Crawford A.J."/>
            <person name="Diekhans M."/>
            <person name="Distel D."/>
            <person name="Durbin R."/>
            <person name="Earl D."/>
            <person name="Fujita M.K."/>
            <person name="Gamble T."/>
            <person name="Georges A."/>
            <person name="Gemmell N."/>
            <person name="Gilbert M.T."/>
            <person name="Graves J.M."/>
            <person name="Green R.E."/>
            <person name="Hickey G."/>
            <person name="Jarvis E.D."/>
            <person name="Johnson W."/>
            <person name="Komissarov A."/>
            <person name="Korf I."/>
            <person name="Kuhn R."/>
            <person name="Larkin D.M."/>
            <person name="Lewin H."/>
            <person name="Lopez J.V."/>
            <person name="Ma J."/>
            <person name="Marques-Bonet T."/>
            <person name="Miller W."/>
            <person name="Murphy R."/>
            <person name="Pevzner P."/>
            <person name="Shapiro B."/>
            <person name="Steiner C."/>
            <person name="Tamazian G."/>
            <person name="Venkatesh B."/>
            <person name="Wang J."/>
            <person name="Wayne R."/>
            <person name="Wiley E."/>
            <person name="Yang H."/>
            <person name="Zhang G."/>
            <person name="Haussler D."/>
            <person name="Ryder O."/>
            <person name="O'Brien S.J."/>
        </authorList>
    </citation>
    <scope>NUCLEOTIDE SEQUENCE</scope>
</reference>
<dbReference type="OrthoDB" id="8921675at2759"/>
<dbReference type="GO" id="GO:0005743">
    <property type="term" value="C:mitochondrial inner membrane"/>
    <property type="evidence" value="ECO:0007669"/>
    <property type="project" value="UniProtKB-SubCell"/>
</dbReference>
<organism evidence="19 20">
    <name type="scientific">Rhinolophus ferrumequinum</name>
    <name type="common">Greater horseshoe bat</name>
    <dbReference type="NCBI Taxonomy" id="59479"/>
    <lineage>
        <taxon>Eukaryota</taxon>
        <taxon>Metazoa</taxon>
        <taxon>Chordata</taxon>
        <taxon>Craniata</taxon>
        <taxon>Vertebrata</taxon>
        <taxon>Euteleostomi</taxon>
        <taxon>Mammalia</taxon>
        <taxon>Eutheria</taxon>
        <taxon>Laurasiatheria</taxon>
        <taxon>Chiroptera</taxon>
        <taxon>Yinpterochiroptera</taxon>
        <taxon>Rhinolophoidea</taxon>
        <taxon>Rhinolophidae</taxon>
        <taxon>Rhinolophinae</taxon>
        <taxon>Rhinolophus</taxon>
    </lineage>
</organism>
<protein>
    <recommendedName>
        <fullName evidence="18">ATP synthase F(0) complex subunit f, mitochondrial</fullName>
    </recommendedName>
    <alternativeName>
        <fullName evidence="15">ATP synthase membrane subunit f</fullName>
    </alternativeName>
</protein>
<evidence type="ECO:0000256" key="14">
    <source>
        <dbReference type="ARBA" id="ARBA00023310"/>
    </source>
</evidence>
<dbReference type="Ensembl" id="ENSRFET00010026823.1">
    <property type="protein sequence ID" value="ENSRFEP00010024679.1"/>
    <property type="gene ID" value="ENSRFEG00010016453.1"/>
</dbReference>
<keyword evidence="14" id="KW-0066">ATP synthesis</keyword>
<accession>A0A671FLX3</accession>
<keyword evidence="13" id="KW-0472">Membrane</keyword>
<evidence type="ECO:0000256" key="3">
    <source>
        <dbReference type="ARBA" id="ARBA00022448"/>
    </source>
</evidence>
<evidence type="ECO:0000256" key="12">
    <source>
        <dbReference type="ARBA" id="ARBA00023128"/>
    </source>
</evidence>
<evidence type="ECO:0000256" key="5">
    <source>
        <dbReference type="ARBA" id="ARBA00022553"/>
    </source>
</evidence>
<dbReference type="InParanoid" id="A0A671FLX3"/>
<name>A0A671FLX3_RHIFE</name>
<dbReference type="AlphaFoldDB" id="A0A671FLX3"/>
<evidence type="ECO:0000256" key="9">
    <source>
        <dbReference type="ARBA" id="ARBA00022989"/>
    </source>
</evidence>
<dbReference type="GO" id="GO:0042776">
    <property type="term" value="P:proton motive force-driven mitochondrial ATP synthesis"/>
    <property type="evidence" value="ECO:0007669"/>
    <property type="project" value="TreeGrafter"/>
</dbReference>
<evidence type="ECO:0000313" key="19">
    <source>
        <dbReference type="Ensembl" id="ENSRFEP00010024679.1"/>
    </source>
</evidence>
<evidence type="ECO:0000256" key="6">
    <source>
        <dbReference type="ARBA" id="ARBA00022692"/>
    </source>
</evidence>
<evidence type="ECO:0000256" key="16">
    <source>
        <dbReference type="ARBA" id="ARBA00054012"/>
    </source>
</evidence>
<dbReference type="KEGG" id="rfq:117016477"/>
<gene>
    <name evidence="19" type="primary">LOC117016477</name>
</gene>
<sequence>MVSVVLLKGKKVTDVKTGDLPRWILIQDFILTGTAGAFQRGYYWYYKYVNVKKASISGVSMVLTAYVLFKDCCPYKELKHEQRHKYH</sequence>
<keyword evidence="7" id="KW-0375">Hydrogen ion transport</keyword>
<evidence type="ECO:0000256" key="2">
    <source>
        <dbReference type="ARBA" id="ARBA00005895"/>
    </source>
</evidence>
<comment type="subcellular location">
    <subcellularLocation>
        <location evidence="1">Mitochondrion inner membrane</location>
        <topology evidence="1">Single-pass membrane protein</topology>
    </subcellularLocation>
</comment>
<keyword evidence="5" id="KW-0597">Phosphoprotein</keyword>